<dbReference type="AlphaFoldDB" id="A0A9X4RER9"/>
<comment type="caution">
    <text evidence="2">The sequence shown here is derived from an EMBL/GenBank/DDBJ whole genome shotgun (WGS) entry which is preliminary data.</text>
</comment>
<proteinExistence type="predicted"/>
<feature type="region of interest" description="Disordered" evidence="1">
    <location>
        <begin position="47"/>
        <end position="152"/>
    </location>
</feature>
<feature type="compositionally biased region" description="Basic and acidic residues" evidence="1">
    <location>
        <begin position="89"/>
        <end position="123"/>
    </location>
</feature>
<feature type="compositionally biased region" description="Basic and acidic residues" evidence="1">
    <location>
        <begin position="66"/>
        <end position="82"/>
    </location>
</feature>
<dbReference type="Proteomes" id="UP001152755">
    <property type="component" value="Unassembled WGS sequence"/>
</dbReference>
<sequence length="152" mass="15816">MDDHDSDASLWEMLQISREDALPPLDDDVWEAVLGAALDPEAPEADDTLVPLHDDEHGIVDPGWGGDHDAAAAGADDAHHDLGGLLHDPGADPHDLGSLDHHHHDLVGHDPGHQDFGHPDPGGHDGGSAHDGFGGDGFGGDHPDLGGFDHLA</sequence>
<keyword evidence="3" id="KW-1185">Reference proteome</keyword>
<evidence type="ECO:0000313" key="2">
    <source>
        <dbReference type="EMBL" id="MDG3016084.1"/>
    </source>
</evidence>
<protein>
    <submittedName>
        <fullName evidence="2">Uncharacterized protein</fullName>
    </submittedName>
</protein>
<evidence type="ECO:0000256" key="1">
    <source>
        <dbReference type="SAM" id="MobiDB-lite"/>
    </source>
</evidence>
<accession>A0A9X4RER9</accession>
<organism evidence="2 3">
    <name type="scientific">Speluncibacter jeojiensis</name>
    <dbReference type="NCBI Taxonomy" id="2710754"/>
    <lineage>
        <taxon>Bacteria</taxon>
        <taxon>Bacillati</taxon>
        <taxon>Actinomycetota</taxon>
        <taxon>Actinomycetes</taxon>
        <taxon>Mycobacteriales</taxon>
        <taxon>Speluncibacteraceae</taxon>
        <taxon>Speluncibacter</taxon>
    </lineage>
</organism>
<dbReference type="RefSeq" id="WP_277830226.1">
    <property type="nucleotide sequence ID" value="NZ_JAAIVF010000001.1"/>
</dbReference>
<evidence type="ECO:0000313" key="3">
    <source>
        <dbReference type="Proteomes" id="UP001152755"/>
    </source>
</evidence>
<dbReference type="EMBL" id="JANRHA010000011">
    <property type="protein sequence ID" value="MDG3016084.1"/>
    <property type="molecule type" value="Genomic_DNA"/>
</dbReference>
<gene>
    <name evidence="2" type="ORF">NVS88_16110</name>
</gene>
<reference evidence="2" key="1">
    <citation type="submission" date="2022-08" db="EMBL/GenBank/DDBJ databases">
        <title>Genome analysis of Corynebacteriales strain.</title>
        <authorList>
            <person name="Lee S.D."/>
        </authorList>
    </citation>
    <scope>NUCLEOTIDE SEQUENCE</scope>
    <source>
        <strain evidence="2">D3-21</strain>
    </source>
</reference>
<name>A0A9X4RER9_9ACTN</name>